<dbReference type="OrthoDB" id="7432683at2"/>
<evidence type="ECO:0000313" key="1">
    <source>
        <dbReference type="EMBL" id="TRW23826.1"/>
    </source>
</evidence>
<keyword evidence="2" id="KW-1185">Reference proteome</keyword>
<dbReference type="Proteomes" id="UP000320643">
    <property type="component" value="Unassembled WGS sequence"/>
</dbReference>
<organism evidence="1 2">
    <name type="scientific">Flavobacterium zepuense</name>
    <dbReference type="NCBI Taxonomy" id="2593302"/>
    <lineage>
        <taxon>Bacteria</taxon>
        <taxon>Pseudomonadati</taxon>
        <taxon>Bacteroidota</taxon>
        <taxon>Flavobacteriia</taxon>
        <taxon>Flavobacteriales</taxon>
        <taxon>Flavobacteriaceae</taxon>
        <taxon>Flavobacterium</taxon>
    </lineage>
</organism>
<proteinExistence type="predicted"/>
<reference evidence="1 2" key="1">
    <citation type="submission" date="2019-07" db="EMBL/GenBank/DDBJ databases">
        <title>Flavobacterium sp. nov., isolated from glacier ice.</title>
        <authorList>
            <person name="Liu Q."/>
            <person name="Xin Y.-H."/>
        </authorList>
    </citation>
    <scope>NUCLEOTIDE SEQUENCE [LARGE SCALE GENOMIC DNA]</scope>
    <source>
        <strain evidence="1 2">ZT4R6</strain>
    </source>
</reference>
<gene>
    <name evidence="1" type="ORF">FMM05_11730</name>
</gene>
<comment type="caution">
    <text evidence="1">The sequence shown here is derived from an EMBL/GenBank/DDBJ whole genome shotgun (WGS) entry which is preliminary data.</text>
</comment>
<evidence type="ECO:0008006" key="3">
    <source>
        <dbReference type="Google" id="ProtNLM"/>
    </source>
</evidence>
<dbReference type="Pfam" id="PF13715">
    <property type="entry name" value="CarbopepD_reg_2"/>
    <property type="match status" value="1"/>
</dbReference>
<name>A0A552V025_9FLAO</name>
<dbReference type="InterPro" id="IPR008969">
    <property type="entry name" value="CarboxyPept-like_regulatory"/>
</dbReference>
<dbReference type="AlphaFoldDB" id="A0A552V025"/>
<sequence>MPGKVQLSIPTPCHENWEAMSPTDKGRFCASCQKNVVDFTKASDRQIAVAIRESDTLCGRFSLSQLERDLVIPKEKNKLWVAASAAVVTLLTVGNHTLSAQTVAVTEQTDNKTDDLKLSLPELRSIKGTVVDEYELPVPGVTVTDKISKKSTQTDFDGVFSLVAKTGDTLVFEQLILKTHETVVTDSNKYKIIMYDNSGYDFSNSYFGGLTVKRTFFGRIFHSIDNIFR</sequence>
<evidence type="ECO:0000313" key="2">
    <source>
        <dbReference type="Proteomes" id="UP000320643"/>
    </source>
</evidence>
<dbReference type="SUPFAM" id="SSF49464">
    <property type="entry name" value="Carboxypeptidase regulatory domain-like"/>
    <property type="match status" value="1"/>
</dbReference>
<accession>A0A552V025</accession>
<dbReference type="EMBL" id="VJVZ01000007">
    <property type="protein sequence ID" value="TRW23826.1"/>
    <property type="molecule type" value="Genomic_DNA"/>
</dbReference>
<dbReference type="RefSeq" id="WP_143373574.1">
    <property type="nucleotide sequence ID" value="NZ_VJVZ01000007.1"/>
</dbReference>
<protein>
    <recommendedName>
        <fullName evidence="3">CarboxypepD_reg-like domain-containing protein</fullName>
    </recommendedName>
</protein>